<dbReference type="PROSITE" id="PS50844">
    <property type="entry name" value="AFP_LIKE"/>
    <property type="match status" value="1"/>
</dbReference>
<dbReference type="Proteomes" id="UP000753802">
    <property type="component" value="Unassembled WGS sequence"/>
</dbReference>
<dbReference type="EMBL" id="JAACJS010000002">
    <property type="protein sequence ID" value="NCI49053.1"/>
    <property type="molecule type" value="Genomic_DNA"/>
</dbReference>
<dbReference type="RefSeq" id="WP_161817352.1">
    <property type="nucleotide sequence ID" value="NZ_JAACJS010000002.1"/>
</dbReference>
<name>A0ABW9ZPN9_9BACT</name>
<dbReference type="SUPFAM" id="SSF51269">
    <property type="entry name" value="AFP III-like domain"/>
    <property type="match status" value="1"/>
</dbReference>
<dbReference type="Pfam" id="PF00571">
    <property type="entry name" value="CBS"/>
    <property type="match status" value="1"/>
</dbReference>
<accession>A0ABW9ZPN9</accession>
<dbReference type="InterPro" id="IPR013132">
    <property type="entry name" value="PseI/NeuA/B-like_N"/>
</dbReference>
<dbReference type="SUPFAM" id="SSF54631">
    <property type="entry name" value="CBS-domain pair"/>
    <property type="match status" value="1"/>
</dbReference>
<feature type="domain" description="CBS" evidence="4">
    <location>
        <begin position="3"/>
        <end position="63"/>
    </location>
</feature>
<protein>
    <submittedName>
        <fullName evidence="5">TIM barrel protein</fullName>
    </submittedName>
</protein>
<dbReference type="SUPFAM" id="SSF51569">
    <property type="entry name" value="Aldolase"/>
    <property type="match status" value="1"/>
</dbReference>
<dbReference type="PANTHER" id="PTHR42966:SF3">
    <property type="entry name" value="BLR5971 PROTEIN"/>
    <property type="match status" value="1"/>
</dbReference>
<dbReference type="InterPro" id="IPR000644">
    <property type="entry name" value="CBS_dom"/>
</dbReference>
<reference evidence="5 6" key="1">
    <citation type="submission" date="2020-01" db="EMBL/GenBank/DDBJ databases">
        <title>Genome analysis.</title>
        <authorList>
            <person name="Wu S."/>
            <person name="Wang G."/>
        </authorList>
    </citation>
    <scope>NUCLEOTIDE SEQUENCE [LARGE SCALE GENOMIC DNA]</scope>
    <source>
        <strain evidence="5 6">SYL130</strain>
    </source>
</reference>
<dbReference type="InterPro" id="IPR057736">
    <property type="entry name" value="SAF_PseI/NeuA/NeuB"/>
</dbReference>
<dbReference type="Pfam" id="PF08666">
    <property type="entry name" value="SAF"/>
    <property type="match status" value="1"/>
</dbReference>
<dbReference type="InterPro" id="IPR036237">
    <property type="entry name" value="Xyl_isomerase-like_sf"/>
</dbReference>
<feature type="domain" description="AFP-like" evidence="3">
    <location>
        <begin position="407"/>
        <end position="465"/>
    </location>
</feature>
<organism evidence="5 6">
    <name type="scientific">Sediminibacterium roseum</name>
    <dbReference type="NCBI Taxonomy" id="1978412"/>
    <lineage>
        <taxon>Bacteria</taxon>
        <taxon>Pseudomonadati</taxon>
        <taxon>Bacteroidota</taxon>
        <taxon>Chitinophagia</taxon>
        <taxon>Chitinophagales</taxon>
        <taxon>Chitinophagaceae</taxon>
        <taxon>Sediminibacterium</taxon>
    </lineage>
</organism>
<evidence type="ECO:0000313" key="5">
    <source>
        <dbReference type="EMBL" id="NCI49053.1"/>
    </source>
</evidence>
<dbReference type="CDD" id="cd11615">
    <property type="entry name" value="SAF_NeuB_like"/>
    <property type="match status" value="1"/>
</dbReference>
<evidence type="ECO:0000256" key="2">
    <source>
        <dbReference type="PROSITE-ProRule" id="PRU00703"/>
    </source>
</evidence>
<dbReference type="PROSITE" id="PS51371">
    <property type="entry name" value="CBS"/>
    <property type="match status" value="1"/>
</dbReference>
<dbReference type="Pfam" id="PF01261">
    <property type="entry name" value="AP_endonuc_2"/>
    <property type="match status" value="1"/>
</dbReference>
<dbReference type="PANTHER" id="PTHR42966">
    <property type="entry name" value="N-ACETYLNEURAMINATE SYNTHASE"/>
    <property type="match status" value="1"/>
</dbReference>
<proteinExistence type="predicted"/>
<gene>
    <name evidence="5" type="ORF">GWC95_03910</name>
</gene>
<dbReference type="InterPro" id="IPR013022">
    <property type="entry name" value="Xyl_isomerase-like_TIM-brl"/>
</dbReference>
<dbReference type="InterPro" id="IPR051690">
    <property type="entry name" value="PseI-like"/>
</dbReference>
<dbReference type="Gene3D" id="3.20.20.150">
    <property type="entry name" value="Divalent-metal-dependent TIM barrel enzymes"/>
    <property type="match status" value="1"/>
</dbReference>
<evidence type="ECO:0000259" key="3">
    <source>
        <dbReference type="PROSITE" id="PS50844"/>
    </source>
</evidence>
<keyword evidence="1 2" id="KW-0129">CBS domain</keyword>
<dbReference type="InterPro" id="IPR013785">
    <property type="entry name" value="Aldolase_TIM"/>
</dbReference>
<dbReference type="SMART" id="SM00858">
    <property type="entry name" value="SAF"/>
    <property type="match status" value="1"/>
</dbReference>
<comment type="caution">
    <text evidence="5">The sequence shown here is derived from an EMBL/GenBank/DDBJ whole genome shotgun (WGS) entry which is preliminary data.</text>
</comment>
<dbReference type="Gene3D" id="3.90.1210.10">
    <property type="entry name" value="Antifreeze-like/N-acetylneuraminic acid synthase C-terminal domain"/>
    <property type="match status" value="1"/>
</dbReference>
<dbReference type="InterPro" id="IPR013974">
    <property type="entry name" value="SAF"/>
</dbReference>
<sequence>MPISKNISQYVVFSEDSLSFALHKITDNRFGFVFIVDQSGVLEGILTDGDFRRWLVNTTNWDLNQPVTIAGNKEFLSCQEDTAIEEIESLFSREINFIPIVDKRRRLTAIAINKMQDLIIGKFVIAENQPVFIIAEIGNNHNGSIEMAKELVDKAFEAGADCVKFQMRQMDKMYRKTGEHEGNAGEDLGAEYTLDLLSRFQLPNKQLFEVFDYCKKVGILPLCTPFDEESLALLEGYGLEAYKLASADLTNHDLIKKMAATRKPMICSTGMSSESEILAAVELMKRNGASFALLHCNSTYPAPFKDVNLNYLPHLKKIGGNCQVGYSGHERGYAVPIAAVAKGARIIEKHFTIDRNMEGNDHKISLLPEEFAEMVRSIREVEESLGSGDIRRVTQGEMMNREFLGKSLVAARPVKKGNVILEDDLDVRSPGKGLPPYRRNELVGKRAPRDFETGSFFYLRDLKEETVVAKRYAFKRPFGIPVRYHDFNQAVNSSNLDLVEFHLSYKDMEIDPSKYLDGSYNLDFVVHSPELFAGDHIMDLCSDDAAYRQHSMKELQHVIDITRSLKKYFKTKKPCIIINAGGATQNETMPHSVKQAKYALISEAIRSLDTEGVELIPQTMPPFPWHFGGQRYHNLFMSAEDIADFCQENNSRICLDISHSKLYTNKEHLSFIDFLIQTAPYAAHLHIADAMGVDGEGLQIHEGDIDFKLVANELNRHCPAASFIPEIWQGHKNDCEGFWIALERLENYL</sequence>
<keyword evidence="6" id="KW-1185">Reference proteome</keyword>
<evidence type="ECO:0000313" key="6">
    <source>
        <dbReference type="Proteomes" id="UP000753802"/>
    </source>
</evidence>
<dbReference type="SUPFAM" id="SSF51658">
    <property type="entry name" value="Xylose isomerase-like"/>
    <property type="match status" value="1"/>
</dbReference>
<dbReference type="InterPro" id="IPR006190">
    <property type="entry name" value="SAF_AFP_Neu5Ac"/>
</dbReference>
<evidence type="ECO:0000259" key="4">
    <source>
        <dbReference type="PROSITE" id="PS51371"/>
    </source>
</evidence>
<dbReference type="Gene3D" id="3.20.20.70">
    <property type="entry name" value="Aldolase class I"/>
    <property type="match status" value="1"/>
</dbReference>
<dbReference type="InterPro" id="IPR036732">
    <property type="entry name" value="AFP_Neu5c_C_sf"/>
</dbReference>
<dbReference type="Gene3D" id="3.10.580.10">
    <property type="entry name" value="CBS-domain"/>
    <property type="match status" value="1"/>
</dbReference>
<dbReference type="Pfam" id="PF03102">
    <property type="entry name" value="NeuB"/>
    <property type="match status" value="1"/>
</dbReference>
<dbReference type="InterPro" id="IPR046342">
    <property type="entry name" value="CBS_dom_sf"/>
</dbReference>
<evidence type="ECO:0000256" key="1">
    <source>
        <dbReference type="ARBA" id="ARBA00023122"/>
    </source>
</evidence>